<evidence type="ECO:0000313" key="1">
    <source>
        <dbReference type="EMBL" id="VDO79212.1"/>
    </source>
</evidence>
<evidence type="ECO:0000313" key="2">
    <source>
        <dbReference type="Proteomes" id="UP000268014"/>
    </source>
</evidence>
<accession>A0A0N4X5Y1</accession>
<reference evidence="3" key="1">
    <citation type="submission" date="2017-02" db="UniProtKB">
        <authorList>
            <consortium name="WormBaseParasite"/>
        </authorList>
    </citation>
    <scope>IDENTIFICATION</scope>
</reference>
<dbReference type="OrthoDB" id="10266736at2759"/>
<protein>
    <submittedName>
        <fullName evidence="1 3">Uncharacterized protein</fullName>
    </submittedName>
</protein>
<name>A0A0N4X5Y1_HAEPC</name>
<dbReference type="Proteomes" id="UP000268014">
    <property type="component" value="Unassembled WGS sequence"/>
</dbReference>
<sequence length="100" mass="11906">MKHISLIYCYSFKFCLDNEAILLISGSGCSPKLEHNNKEQIIGISFYCKKLLRDKNMAIQRKLKWTTQTIHRVFSPIDETLFEVFSRFCFIFFVNLIHFF</sequence>
<dbReference type="WBParaSite" id="HPLM_0001977301-mRNA-1">
    <property type="protein sequence ID" value="HPLM_0001977301-mRNA-1"/>
    <property type="gene ID" value="HPLM_0001977301"/>
</dbReference>
<dbReference type="EMBL" id="UZAF01021571">
    <property type="protein sequence ID" value="VDO79212.1"/>
    <property type="molecule type" value="Genomic_DNA"/>
</dbReference>
<evidence type="ECO:0000313" key="3">
    <source>
        <dbReference type="WBParaSite" id="HPLM_0001977301-mRNA-1"/>
    </source>
</evidence>
<organism evidence="3">
    <name type="scientific">Haemonchus placei</name>
    <name type="common">Barber's pole worm</name>
    <dbReference type="NCBI Taxonomy" id="6290"/>
    <lineage>
        <taxon>Eukaryota</taxon>
        <taxon>Metazoa</taxon>
        <taxon>Ecdysozoa</taxon>
        <taxon>Nematoda</taxon>
        <taxon>Chromadorea</taxon>
        <taxon>Rhabditida</taxon>
        <taxon>Rhabditina</taxon>
        <taxon>Rhabditomorpha</taxon>
        <taxon>Strongyloidea</taxon>
        <taxon>Trichostrongylidae</taxon>
        <taxon>Haemonchus</taxon>
    </lineage>
</organism>
<keyword evidence="2" id="KW-1185">Reference proteome</keyword>
<reference evidence="1 2" key="2">
    <citation type="submission" date="2018-11" db="EMBL/GenBank/DDBJ databases">
        <authorList>
            <consortium name="Pathogen Informatics"/>
        </authorList>
    </citation>
    <scope>NUCLEOTIDE SEQUENCE [LARGE SCALE GENOMIC DNA]</scope>
    <source>
        <strain evidence="1 2">MHpl1</strain>
    </source>
</reference>
<gene>
    <name evidence="1" type="ORF">HPLM_LOCUS19767</name>
</gene>
<dbReference type="AlphaFoldDB" id="A0A0N4X5Y1"/>
<proteinExistence type="predicted"/>